<dbReference type="OrthoDB" id="7871763at2"/>
<keyword evidence="2" id="KW-1185">Reference proteome</keyword>
<sequence>MAAAFDESRLLGTWWRVAEQDEPGLNVFRREGAPLPPARGRRGFELRPDGVATLFGPGPTDRRIGSTSRWSVDADGLLHVEGFDAAEGAIAQLEADRLALRR</sequence>
<dbReference type="EMBL" id="SHKP01000005">
    <property type="protein sequence ID" value="RZU00635.1"/>
    <property type="molecule type" value="Genomic_DNA"/>
</dbReference>
<protein>
    <recommendedName>
        <fullName evidence="3">Lipocalin-like protein</fullName>
    </recommendedName>
</protein>
<evidence type="ECO:0008006" key="3">
    <source>
        <dbReference type="Google" id="ProtNLM"/>
    </source>
</evidence>
<gene>
    <name evidence="1" type="ORF">EV670_1346</name>
</gene>
<dbReference type="RefSeq" id="WP_130431079.1">
    <property type="nucleotide sequence ID" value="NZ_SHKP01000005.1"/>
</dbReference>
<proteinExistence type="predicted"/>
<evidence type="ECO:0000313" key="2">
    <source>
        <dbReference type="Proteomes" id="UP000293671"/>
    </source>
</evidence>
<accession>A0A4Q7VVV6</accession>
<dbReference type="Proteomes" id="UP000293671">
    <property type="component" value="Unassembled WGS sequence"/>
</dbReference>
<evidence type="ECO:0000313" key="1">
    <source>
        <dbReference type="EMBL" id="RZU00635.1"/>
    </source>
</evidence>
<dbReference type="AlphaFoldDB" id="A0A4Q7VVV6"/>
<organism evidence="1 2">
    <name type="scientific">Rivibacter subsaxonicus</name>
    <dbReference type="NCBI Taxonomy" id="457575"/>
    <lineage>
        <taxon>Bacteria</taxon>
        <taxon>Pseudomonadati</taxon>
        <taxon>Pseudomonadota</taxon>
        <taxon>Betaproteobacteria</taxon>
        <taxon>Burkholderiales</taxon>
        <taxon>Rivibacter</taxon>
    </lineage>
</organism>
<comment type="caution">
    <text evidence="1">The sequence shown here is derived from an EMBL/GenBank/DDBJ whole genome shotgun (WGS) entry which is preliminary data.</text>
</comment>
<name>A0A4Q7VVV6_9BURK</name>
<reference evidence="1 2" key="1">
    <citation type="submission" date="2019-02" db="EMBL/GenBank/DDBJ databases">
        <title>Genomic Encyclopedia of Type Strains, Phase IV (KMG-IV): sequencing the most valuable type-strain genomes for metagenomic binning, comparative biology and taxonomic classification.</title>
        <authorList>
            <person name="Goeker M."/>
        </authorList>
    </citation>
    <scope>NUCLEOTIDE SEQUENCE [LARGE SCALE GENOMIC DNA]</scope>
    <source>
        <strain evidence="1 2">DSM 19570</strain>
    </source>
</reference>